<dbReference type="PANTHER" id="PTHR23003">
    <property type="entry name" value="RNA RECOGNITION MOTIF RRM DOMAIN CONTAINING PROTEIN"/>
    <property type="match status" value="1"/>
</dbReference>
<dbReference type="GO" id="GO:0003729">
    <property type="term" value="F:mRNA binding"/>
    <property type="evidence" value="ECO:0007669"/>
    <property type="project" value="TreeGrafter"/>
</dbReference>
<reference evidence="5 6" key="1">
    <citation type="journal article" date="2015" name="Biotechnol. Biofuels">
        <title>Genetic basis of the highly efficient yeast Kluyveromyces marxianus: complete genome sequence and transcriptome analyses.</title>
        <authorList>
            <person name="Lertwattanasakul N."/>
            <person name="Kosaka T."/>
            <person name="Hosoyama A."/>
            <person name="Suzuki Y."/>
            <person name="Rodrussamee N."/>
            <person name="Matsutani M."/>
            <person name="Murata M."/>
            <person name="Fujimoto N."/>
            <person name="Suprayogi"/>
            <person name="Tsuchikane K."/>
            <person name="Limtong S."/>
            <person name="Fujita N."/>
            <person name="Yamada M."/>
        </authorList>
    </citation>
    <scope>NUCLEOTIDE SEQUENCE [LARGE SCALE GENOMIC DNA]</scope>
    <source>
        <strain evidence="6">DMKU3-1042 / BCC 29191 / NBRC 104275</strain>
    </source>
</reference>
<dbReference type="AlphaFoldDB" id="W0T822"/>
<dbReference type="Gene3D" id="3.30.70.330">
    <property type="match status" value="3"/>
</dbReference>
<evidence type="ECO:0000259" key="4">
    <source>
        <dbReference type="PROSITE" id="PS50102"/>
    </source>
</evidence>
<dbReference type="Pfam" id="PF00076">
    <property type="entry name" value="RRM_1"/>
    <property type="match status" value="3"/>
</dbReference>
<proteinExistence type="predicted"/>
<protein>
    <submittedName>
        <fullName evidence="5">RRM (RNA recognition motif)</fullName>
    </submittedName>
</protein>
<feature type="domain" description="RRM" evidence="4">
    <location>
        <begin position="151"/>
        <end position="227"/>
    </location>
</feature>
<evidence type="ECO:0000313" key="6">
    <source>
        <dbReference type="Proteomes" id="UP000065495"/>
    </source>
</evidence>
<dbReference type="InterPro" id="IPR035979">
    <property type="entry name" value="RBD_domain_sf"/>
</dbReference>
<dbReference type="PANTHER" id="PTHR23003:SF3">
    <property type="entry name" value="FI21236P1-RELATED"/>
    <property type="match status" value="1"/>
</dbReference>
<dbReference type="PROSITE" id="PS50102">
    <property type="entry name" value="RRM"/>
    <property type="match status" value="3"/>
</dbReference>
<feature type="compositionally biased region" description="Basic and acidic residues" evidence="3">
    <location>
        <begin position="19"/>
        <end position="69"/>
    </location>
</feature>
<dbReference type="CDD" id="cd21606">
    <property type="entry name" value="RRM2_HRB1_GBP2"/>
    <property type="match status" value="1"/>
</dbReference>
<dbReference type="SUPFAM" id="SSF54928">
    <property type="entry name" value="RNA-binding domain, RBD"/>
    <property type="match status" value="2"/>
</dbReference>
<dbReference type="EMBL" id="AP012214">
    <property type="protein sequence ID" value="BAO38946.1"/>
    <property type="molecule type" value="Genomic_DNA"/>
</dbReference>
<dbReference type="GeneID" id="34714956"/>
<keyword evidence="1 2" id="KW-0694">RNA-binding</keyword>
<feature type="domain" description="RRM" evidence="4">
    <location>
        <begin position="376"/>
        <end position="453"/>
    </location>
</feature>
<dbReference type="Proteomes" id="UP000065495">
    <property type="component" value="Chromosome 2"/>
</dbReference>
<gene>
    <name evidence="5" type="primary">HRB1</name>
    <name evidence="5" type="ORF">KLMA_20488</name>
</gene>
<accession>W0T822</accession>
<dbReference type="KEGG" id="kmx:KLMA_20488"/>
<dbReference type="OrthoDB" id="1049195at2759"/>
<evidence type="ECO:0000256" key="3">
    <source>
        <dbReference type="SAM" id="MobiDB-lite"/>
    </source>
</evidence>
<dbReference type="GO" id="GO:0005634">
    <property type="term" value="C:nucleus"/>
    <property type="evidence" value="ECO:0007669"/>
    <property type="project" value="TreeGrafter"/>
</dbReference>
<dbReference type="InterPro" id="IPR050374">
    <property type="entry name" value="RRT5_SRSF_SR"/>
</dbReference>
<feature type="compositionally biased region" description="Basic and acidic residues" evidence="3">
    <location>
        <begin position="81"/>
        <end position="90"/>
    </location>
</feature>
<feature type="region of interest" description="Disordered" evidence="3">
    <location>
        <begin position="1"/>
        <end position="116"/>
    </location>
</feature>
<feature type="compositionally biased region" description="Basic and acidic residues" evidence="3">
    <location>
        <begin position="1"/>
        <end position="10"/>
    </location>
</feature>
<feature type="region of interest" description="Disordered" evidence="3">
    <location>
        <begin position="223"/>
        <end position="249"/>
    </location>
</feature>
<dbReference type="InterPro" id="IPR012677">
    <property type="entry name" value="Nucleotide-bd_a/b_plait_sf"/>
</dbReference>
<dbReference type="RefSeq" id="XP_022674811.1">
    <property type="nucleotide sequence ID" value="XM_022818111.1"/>
</dbReference>
<sequence length="453" mass="50939">MDSYTNERSRSRSPAGRLGQEDPRRGGYPDRSIREDRRLSNTYRSDPRRSDDHPRERYPRDRGRGRDNYAGRSGARGYRSYPRDRDREGYGHGQGSNFRHTAHHSTHEGGRYGSNRHSRYDQAAAKGDYGPKLARELDSPYDEKVNRNYAHSIFIGNLTYNTTPEDLKEYFGKIGEVRRADIITSRGHHRGMGTVEFNNSTDVETAIRECDGALLNGRAIFVRQDNPPPSEMSRSQSNNGPPPPPKRAHDEGYEVFVAQLPFSVNWQELKDMFKPCGDVLHADVVIDRDGKSRGFGTVYMATKEQQEEAIRRWSGTEYKGRVLDVKLGKGTFTSTPVSGGDTYIPSRPANNTPPAPKVAPLDIDPVTVVSGGDKNSVVFCENMPSSTTESDLYDLFGSIAPVVKAQLQINSEGDFTRNSVCQFETAEDAEVCVEKLNKYTYGDHELKVSYARY</sequence>
<dbReference type="InterPro" id="IPR000504">
    <property type="entry name" value="RRM_dom"/>
</dbReference>
<evidence type="ECO:0000313" key="5">
    <source>
        <dbReference type="EMBL" id="BAO38946.1"/>
    </source>
</evidence>
<evidence type="ECO:0000256" key="2">
    <source>
        <dbReference type="PROSITE-ProRule" id="PRU00176"/>
    </source>
</evidence>
<evidence type="ECO:0000256" key="1">
    <source>
        <dbReference type="ARBA" id="ARBA00022884"/>
    </source>
</evidence>
<dbReference type="GO" id="GO:0005737">
    <property type="term" value="C:cytoplasm"/>
    <property type="evidence" value="ECO:0007669"/>
    <property type="project" value="TreeGrafter"/>
</dbReference>
<dbReference type="VEuPathDB" id="FungiDB:KLMA_20488"/>
<dbReference type="CDD" id="cd21607">
    <property type="entry name" value="RRM3_HRB1_GBP2"/>
    <property type="match status" value="1"/>
</dbReference>
<dbReference type="GO" id="GO:1990904">
    <property type="term" value="C:ribonucleoprotein complex"/>
    <property type="evidence" value="ECO:0007669"/>
    <property type="project" value="TreeGrafter"/>
</dbReference>
<dbReference type="SMART" id="SM00360">
    <property type="entry name" value="RRM"/>
    <property type="match status" value="3"/>
</dbReference>
<name>W0T822_KLUMD</name>
<organism evidence="5 6">
    <name type="scientific">Kluyveromyces marxianus (strain DMKU3-1042 / BCC 29191 / NBRC 104275)</name>
    <name type="common">Yeast</name>
    <name type="synonym">Candida kefyr</name>
    <dbReference type="NCBI Taxonomy" id="1003335"/>
    <lineage>
        <taxon>Eukaryota</taxon>
        <taxon>Fungi</taxon>
        <taxon>Dikarya</taxon>
        <taxon>Ascomycota</taxon>
        <taxon>Saccharomycotina</taxon>
        <taxon>Saccharomycetes</taxon>
        <taxon>Saccharomycetales</taxon>
        <taxon>Saccharomycetaceae</taxon>
        <taxon>Kluyveromyces</taxon>
    </lineage>
</organism>
<feature type="domain" description="RRM" evidence="4">
    <location>
        <begin position="253"/>
        <end position="330"/>
    </location>
</feature>